<keyword evidence="4 10" id="KW-0812">Transmembrane</keyword>
<feature type="transmembrane region" description="Helical" evidence="10">
    <location>
        <begin position="157"/>
        <end position="176"/>
    </location>
</feature>
<evidence type="ECO:0000256" key="9">
    <source>
        <dbReference type="ARBA" id="ARBA00047594"/>
    </source>
</evidence>
<keyword evidence="6 10" id="KW-1133">Transmembrane helix</keyword>
<dbReference type="OrthoDB" id="9780918at2"/>
<dbReference type="AlphaFoldDB" id="A0A5D8Z2C2"/>
<evidence type="ECO:0000256" key="8">
    <source>
        <dbReference type="ARBA" id="ARBA00032707"/>
    </source>
</evidence>
<dbReference type="CDD" id="cd03392">
    <property type="entry name" value="PAP2_like_2"/>
    <property type="match status" value="1"/>
</dbReference>
<dbReference type="GO" id="GO:0005886">
    <property type="term" value="C:plasma membrane"/>
    <property type="evidence" value="ECO:0007669"/>
    <property type="project" value="UniProtKB-SubCell"/>
</dbReference>
<keyword evidence="3" id="KW-1003">Cell membrane</keyword>
<evidence type="ECO:0000256" key="1">
    <source>
        <dbReference type="ARBA" id="ARBA00004651"/>
    </source>
</evidence>
<dbReference type="Gene3D" id="1.20.144.10">
    <property type="entry name" value="Phosphatidic acid phosphatase type 2/haloperoxidase"/>
    <property type="match status" value="1"/>
</dbReference>
<gene>
    <name evidence="12" type="ORF">FW784_09070</name>
</gene>
<dbReference type="GO" id="GO:0050380">
    <property type="term" value="F:undecaprenyl-diphosphatase activity"/>
    <property type="evidence" value="ECO:0007669"/>
    <property type="project" value="UniProtKB-EC"/>
</dbReference>
<evidence type="ECO:0000256" key="2">
    <source>
        <dbReference type="ARBA" id="ARBA00012374"/>
    </source>
</evidence>
<feature type="domain" description="Phosphatidic acid phosphatase type 2/haloperoxidase" evidence="11">
    <location>
        <begin position="116"/>
        <end position="225"/>
    </location>
</feature>
<evidence type="ECO:0000256" key="3">
    <source>
        <dbReference type="ARBA" id="ARBA00022475"/>
    </source>
</evidence>
<dbReference type="SMART" id="SM00014">
    <property type="entry name" value="acidPPc"/>
    <property type="match status" value="1"/>
</dbReference>
<evidence type="ECO:0000256" key="6">
    <source>
        <dbReference type="ARBA" id="ARBA00022989"/>
    </source>
</evidence>
<evidence type="ECO:0000256" key="7">
    <source>
        <dbReference type="ARBA" id="ARBA00023136"/>
    </source>
</evidence>
<feature type="transmembrane region" description="Helical" evidence="10">
    <location>
        <begin position="116"/>
        <end position="137"/>
    </location>
</feature>
<comment type="caution">
    <text evidence="12">The sequence shown here is derived from an EMBL/GenBank/DDBJ whole genome shotgun (WGS) entry which is preliminary data.</text>
</comment>
<organism evidence="12 13">
    <name type="scientific">Cognatilysobacter lacus</name>
    <dbReference type="NCBI Taxonomy" id="1643323"/>
    <lineage>
        <taxon>Bacteria</taxon>
        <taxon>Pseudomonadati</taxon>
        <taxon>Pseudomonadota</taxon>
        <taxon>Gammaproteobacteria</taxon>
        <taxon>Lysobacterales</taxon>
        <taxon>Lysobacteraceae</taxon>
        <taxon>Cognatilysobacter</taxon>
    </lineage>
</organism>
<feature type="transmembrane region" description="Helical" evidence="10">
    <location>
        <begin position="32"/>
        <end position="50"/>
    </location>
</feature>
<dbReference type="EMBL" id="VTRV01000090">
    <property type="protein sequence ID" value="TZF89155.1"/>
    <property type="molecule type" value="Genomic_DNA"/>
</dbReference>
<evidence type="ECO:0000259" key="11">
    <source>
        <dbReference type="SMART" id="SM00014"/>
    </source>
</evidence>
<keyword evidence="7 10" id="KW-0472">Membrane</keyword>
<keyword evidence="13" id="KW-1185">Reference proteome</keyword>
<dbReference type="PANTHER" id="PTHR14969">
    <property type="entry name" value="SPHINGOSINE-1-PHOSPHATE PHOSPHOHYDROLASE"/>
    <property type="match status" value="1"/>
</dbReference>
<dbReference type="InterPro" id="IPR036938">
    <property type="entry name" value="PAP2/HPO_sf"/>
</dbReference>
<name>A0A5D8Z2C2_9GAMM</name>
<accession>A0A5D8Z2C2</accession>
<feature type="transmembrane region" description="Helical" evidence="10">
    <location>
        <begin position="183"/>
        <end position="204"/>
    </location>
</feature>
<dbReference type="SUPFAM" id="SSF48317">
    <property type="entry name" value="Acid phosphatase/Vanadium-dependent haloperoxidase"/>
    <property type="match status" value="1"/>
</dbReference>
<dbReference type="Proteomes" id="UP000323164">
    <property type="component" value="Unassembled WGS sequence"/>
</dbReference>
<evidence type="ECO:0000313" key="13">
    <source>
        <dbReference type="Proteomes" id="UP000323164"/>
    </source>
</evidence>
<sequence>MEHTPPAEPAVDPAEALSAQAKVGKAVLRKHGLRLALVLACVALPLWGFGELAEDVAAGHPFFFDVPVLEWLHSISGPGLNRLFLALSAVGFSGGVVPADVVLVVALALRRHPRSATFAAVSIAGSALINVLVKHVFARARPALWLSLAPETTYSFPSGHAMGSATLACVLACLAWRTRWRWPVVIVGALFTVGVGLSRAYLGVHYPSDVLAGWAAAVAWVLGVRFIAFHRGLMTGTTQV</sequence>
<dbReference type="Pfam" id="PF01569">
    <property type="entry name" value="PAP2"/>
    <property type="match status" value="1"/>
</dbReference>
<dbReference type="EC" id="3.6.1.27" evidence="2"/>
<reference evidence="12 13" key="1">
    <citation type="submission" date="2019-08" db="EMBL/GenBank/DDBJ databases">
        <title>Draft genome sequence of Lysobacter sp. UKS-15.</title>
        <authorList>
            <person name="Im W.-T."/>
        </authorList>
    </citation>
    <scope>NUCLEOTIDE SEQUENCE [LARGE SCALE GENOMIC DNA]</scope>
    <source>
        <strain evidence="12 13">UKS-15</strain>
    </source>
</reference>
<protein>
    <recommendedName>
        <fullName evidence="2">undecaprenyl-diphosphate phosphatase</fullName>
        <ecNumber evidence="2">3.6.1.27</ecNumber>
    </recommendedName>
    <alternativeName>
        <fullName evidence="8">Undecaprenyl pyrophosphate phosphatase</fullName>
    </alternativeName>
</protein>
<comment type="catalytic activity">
    <reaction evidence="9">
        <text>di-trans,octa-cis-undecaprenyl diphosphate + H2O = di-trans,octa-cis-undecaprenyl phosphate + phosphate + H(+)</text>
        <dbReference type="Rhea" id="RHEA:28094"/>
        <dbReference type="ChEBI" id="CHEBI:15377"/>
        <dbReference type="ChEBI" id="CHEBI:15378"/>
        <dbReference type="ChEBI" id="CHEBI:43474"/>
        <dbReference type="ChEBI" id="CHEBI:58405"/>
        <dbReference type="ChEBI" id="CHEBI:60392"/>
        <dbReference type="EC" id="3.6.1.27"/>
    </reaction>
</comment>
<proteinExistence type="predicted"/>
<comment type="subcellular location">
    <subcellularLocation>
        <location evidence="1">Cell membrane</location>
        <topology evidence="1">Multi-pass membrane protein</topology>
    </subcellularLocation>
</comment>
<evidence type="ECO:0000313" key="12">
    <source>
        <dbReference type="EMBL" id="TZF89155.1"/>
    </source>
</evidence>
<evidence type="ECO:0000256" key="5">
    <source>
        <dbReference type="ARBA" id="ARBA00022801"/>
    </source>
</evidence>
<dbReference type="InterPro" id="IPR000326">
    <property type="entry name" value="PAP2/HPO"/>
</dbReference>
<dbReference type="RefSeq" id="WP_149353028.1">
    <property type="nucleotide sequence ID" value="NZ_VTRV01000090.1"/>
</dbReference>
<dbReference type="PANTHER" id="PTHR14969:SF62">
    <property type="entry name" value="DECAPRENYLPHOSPHORYL-5-PHOSPHORIBOSE PHOSPHATASE RV3807C-RELATED"/>
    <property type="match status" value="1"/>
</dbReference>
<evidence type="ECO:0000256" key="4">
    <source>
        <dbReference type="ARBA" id="ARBA00022692"/>
    </source>
</evidence>
<evidence type="ECO:0000256" key="10">
    <source>
        <dbReference type="SAM" id="Phobius"/>
    </source>
</evidence>
<feature type="transmembrane region" description="Helical" evidence="10">
    <location>
        <begin position="83"/>
        <end position="109"/>
    </location>
</feature>
<feature type="transmembrane region" description="Helical" evidence="10">
    <location>
        <begin position="210"/>
        <end position="228"/>
    </location>
</feature>
<keyword evidence="5" id="KW-0378">Hydrolase</keyword>